<feature type="non-terminal residue" evidence="2">
    <location>
        <position position="134"/>
    </location>
</feature>
<dbReference type="InterPro" id="IPR011444">
    <property type="entry name" value="DUF1549"/>
</dbReference>
<protein>
    <recommendedName>
        <fullName evidence="1">DUF1549 domain-containing protein</fullName>
    </recommendedName>
</protein>
<dbReference type="Pfam" id="PF07583">
    <property type="entry name" value="PSCyt2"/>
    <property type="match status" value="1"/>
</dbReference>
<dbReference type="EMBL" id="UINC01197454">
    <property type="protein sequence ID" value="SVE14954.1"/>
    <property type="molecule type" value="Genomic_DNA"/>
</dbReference>
<evidence type="ECO:0000259" key="1">
    <source>
        <dbReference type="Pfam" id="PF07583"/>
    </source>
</evidence>
<organism evidence="2">
    <name type="scientific">marine metagenome</name>
    <dbReference type="NCBI Taxonomy" id="408172"/>
    <lineage>
        <taxon>unclassified sequences</taxon>
        <taxon>metagenomes</taxon>
        <taxon>ecological metagenomes</taxon>
    </lineage>
</organism>
<dbReference type="PANTHER" id="PTHR35889">
    <property type="entry name" value="CYCLOINULO-OLIGOSACCHARIDE FRUCTANOTRANSFERASE-RELATED"/>
    <property type="match status" value="1"/>
</dbReference>
<feature type="domain" description="DUF1549" evidence="1">
    <location>
        <begin position="51"/>
        <end position="134"/>
    </location>
</feature>
<sequence length="134" mass="14841">MLLSLSLGQAEESVAIVEPPITTADRDHWAWRPLGQATVPRVKAVGHLANPVDHFIAEKLESKSLSLAAEADRRTLIRRLYFDLLGLPPSPGAVAAFEADTRPGTYDRLLESLLATPTYGERWAQHWLDLARFA</sequence>
<name>A0A383B4W9_9ZZZZ</name>
<reference evidence="2" key="1">
    <citation type="submission" date="2018-05" db="EMBL/GenBank/DDBJ databases">
        <authorList>
            <person name="Lanie J.A."/>
            <person name="Ng W.-L."/>
            <person name="Kazmierczak K.M."/>
            <person name="Andrzejewski T.M."/>
            <person name="Davidsen T.M."/>
            <person name="Wayne K.J."/>
            <person name="Tettelin H."/>
            <person name="Glass J.I."/>
            <person name="Rusch D."/>
            <person name="Podicherti R."/>
            <person name="Tsui H.-C.T."/>
            <person name="Winkler M.E."/>
        </authorList>
    </citation>
    <scope>NUCLEOTIDE SEQUENCE</scope>
</reference>
<dbReference type="AlphaFoldDB" id="A0A383B4W9"/>
<proteinExistence type="predicted"/>
<evidence type="ECO:0000313" key="2">
    <source>
        <dbReference type="EMBL" id="SVE14954.1"/>
    </source>
</evidence>
<accession>A0A383B4W9</accession>
<gene>
    <name evidence="2" type="ORF">METZ01_LOCUS467808</name>
</gene>
<dbReference type="PANTHER" id="PTHR35889:SF3">
    <property type="entry name" value="F-BOX DOMAIN-CONTAINING PROTEIN"/>
    <property type="match status" value="1"/>
</dbReference>